<dbReference type="GO" id="GO:0016485">
    <property type="term" value="P:protein processing"/>
    <property type="evidence" value="ECO:0007669"/>
    <property type="project" value="InterPro"/>
</dbReference>
<keyword evidence="9" id="KW-1185">Reference proteome</keyword>
<evidence type="ECO:0000313" key="8">
    <source>
        <dbReference type="EMBL" id="GHP03424.1"/>
    </source>
</evidence>
<reference evidence="8" key="1">
    <citation type="submission" date="2020-10" db="EMBL/GenBank/DDBJ databases">
        <title>Unveiling of a novel bifunctional photoreceptor, Dualchrome1, isolated from a cosmopolitan green alga.</title>
        <authorList>
            <person name="Suzuki S."/>
            <person name="Kawachi M."/>
        </authorList>
    </citation>
    <scope>NUCLEOTIDE SEQUENCE</scope>
    <source>
        <strain evidence="8">NIES 2893</strain>
    </source>
</reference>
<dbReference type="AlphaFoldDB" id="A0A830H8Q3"/>
<feature type="transmembrane region" description="Helical" evidence="7">
    <location>
        <begin position="241"/>
        <end position="259"/>
    </location>
</feature>
<dbReference type="GO" id="GO:0007219">
    <property type="term" value="P:Notch signaling pathway"/>
    <property type="evidence" value="ECO:0007669"/>
    <property type="project" value="UniProtKB-KW"/>
</dbReference>
<feature type="transmembrane region" description="Helical" evidence="7">
    <location>
        <begin position="134"/>
        <end position="153"/>
    </location>
</feature>
<evidence type="ECO:0000256" key="5">
    <source>
        <dbReference type="ARBA" id="ARBA00022989"/>
    </source>
</evidence>
<comment type="subcellular location">
    <subcellularLocation>
        <location evidence="1">Membrane</location>
        <topology evidence="1">Multi-pass membrane protein</topology>
    </subcellularLocation>
</comment>
<evidence type="ECO:0000256" key="3">
    <source>
        <dbReference type="ARBA" id="ARBA00022692"/>
    </source>
</evidence>
<feature type="transmembrane region" description="Helical" evidence="7">
    <location>
        <begin position="6"/>
        <end position="24"/>
    </location>
</feature>
<organism evidence="8 9">
    <name type="scientific">Pycnococcus provasolii</name>
    <dbReference type="NCBI Taxonomy" id="41880"/>
    <lineage>
        <taxon>Eukaryota</taxon>
        <taxon>Viridiplantae</taxon>
        <taxon>Chlorophyta</taxon>
        <taxon>Pseudoscourfieldiophyceae</taxon>
        <taxon>Pseudoscourfieldiales</taxon>
        <taxon>Pycnococcaceae</taxon>
        <taxon>Pycnococcus</taxon>
    </lineage>
</organism>
<evidence type="ECO:0000256" key="2">
    <source>
        <dbReference type="ARBA" id="ARBA00005577"/>
    </source>
</evidence>
<keyword evidence="4" id="KW-0914">Notch signaling pathway</keyword>
<feature type="transmembrane region" description="Helical" evidence="7">
    <location>
        <begin position="31"/>
        <end position="51"/>
    </location>
</feature>
<dbReference type="EMBL" id="BNJQ01000005">
    <property type="protein sequence ID" value="GHP03424.1"/>
    <property type="molecule type" value="Genomic_DNA"/>
</dbReference>
<dbReference type="OrthoDB" id="6507463at2759"/>
<evidence type="ECO:0000256" key="7">
    <source>
        <dbReference type="SAM" id="Phobius"/>
    </source>
</evidence>
<keyword evidence="5 7" id="KW-1133">Transmembrane helix</keyword>
<proteinExistence type="inferred from homology"/>
<feature type="transmembrane region" description="Helical" evidence="7">
    <location>
        <begin position="63"/>
        <end position="80"/>
    </location>
</feature>
<protein>
    <submittedName>
        <fullName evidence="8">Uncharacterized protein</fullName>
    </submittedName>
</protein>
<dbReference type="Pfam" id="PF06105">
    <property type="entry name" value="Aph-1"/>
    <property type="match status" value="1"/>
</dbReference>
<gene>
    <name evidence="8" type="ORF">PPROV_000217900</name>
</gene>
<dbReference type="InterPro" id="IPR009294">
    <property type="entry name" value="Aph-1"/>
</dbReference>
<comment type="similarity">
    <text evidence="2">Belongs to the APH-1 family.</text>
</comment>
<sequence length="273" mass="29306">MPLATACGYLVVGAGPWCSVFALVTSRSSFLVLLTFASSFYYLVVLLLAALPLRPFMPLAPSAGSYFAFALFTCVVKEVMRYALFRMFRKGVTALEDSVASGQLAEQAATDGVSVRGGLLPSDYVKLSLAVGQGYGLGHFFFFFLSVLSLTLGDGTWYGDRCPEMSLFTILAVLALAYSMIHAGATVVAFHRGYGSGWEGARVREIRARGVDWTYAGIVFAGELVASLFFLVNFAHGGCTWGVPLTLLCGVAFALWGLVEARRVVAALTLTLH</sequence>
<evidence type="ECO:0000256" key="1">
    <source>
        <dbReference type="ARBA" id="ARBA00004141"/>
    </source>
</evidence>
<dbReference type="PANTHER" id="PTHR12889">
    <property type="entry name" value="GAMMA-SECRETASE SUBUNIT APH-1"/>
    <property type="match status" value="1"/>
</dbReference>
<evidence type="ECO:0000256" key="6">
    <source>
        <dbReference type="ARBA" id="ARBA00023136"/>
    </source>
</evidence>
<feature type="transmembrane region" description="Helical" evidence="7">
    <location>
        <begin position="165"/>
        <end position="190"/>
    </location>
</feature>
<evidence type="ECO:0000256" key="4">
    <source>
        <dbReference type="ARBA" id="ARBA00022976"/>
    </source>
</evidence>
<name>A0A830H8Q3_9CHLO</name>
<evidence type="ECO:0000313" key="9">
    <source>
        <dbReference type="Proteomes" id="UP000660262"/>
    </source>
</evidence>
<feature type="transmembrane region" description="Helical" evidence="7">
    <location>
        <begin position="211"/>
        <end position="235"/>
    </location>
</feature>
<dbReference type="GO" id="GO:0016020">
    <property type="term" value="C:membrane"/>
    <property type="evidence" value="ECO:0007669"/>
    <property type="project" value="UniProtKB-SubCell"/>
</dbReference>
<dbReference type="Proteomes" id="UP000660262">
    <property type="component" value="Unassembled WGS sequence"/>
</dbReference>
<accession>A0A830H8Q3</accession>
<keyword evidence="6 7" id="KW-0472">Membrane</keyword>
<keyword evidence="3 7" id="KW-0812">Transmembrane</keyword>
<comment type="caution">
    <text evidence="8">The sequence shown here is derived from an EMBL/GenBank/DDBJ whole genome shotgun (WGS) entry which is preliminary data.</text>
</comment>